<feature type="region of interest" description="Disordered" evidence="1">
    <location>
        <begin position="71"/>
        <end position="93"/>
    </location>
</feature>
<evidence type="ECO:0000313" key="3">
    <source>
        <dbReference type="Proteomes" id="UP001642487"/>
    </source>
</evidence>
<organism evidence="2 3">
    <name type="scientific">Citrullus colocynthis</name>
    <name type="common">colocynth</name>
    <dbReference type="NCBI Taxonomy" id="252529"/>
    <lineage>
        <taxon>Eukaryota</taxon>
        <taxon>Viridiplantae</taxon>
        <taxon>Streptophyta</taxon>
        <taxon>Embryophyta</taxon>
        <taxon>Tracheophyta</taxon>
        <taxon>Spermatophyta</taxon>
        <taxon>Magnoliopsida</taxon>
        <taxon>eudicotyledons</taxon>
        <taxon>Gunneridae</taxon>
        <taxon>Pentapetalae</taxon>
        <taxon>rosids</taxon>
        <taxon>fabids</taxon>
        <taxon>Cucurbitales</taxon>
        <taxon>Cucurbitaceae</taxon>
        <taxon>Benincaseae</taxon>
        <taxon>Citrullus</taxon>
    </lineage>
</organism>
<gene>
    <name evidence="2" type="ORF">CITCOLO1_LOCUS5417</name>
</gene>
<sequence>MWRGVGDCGGPQGGEEKMVSSMQRTRSLVAWRGEVVTMHECPRCAPRSQAADSHAQGSVSEVQVDVHLVGSGMRAHQSDLRHLENPQGGSLTT</sequence>
<accession>A0ABP0XZV1</accession>
<evidence type="ECO:0000256" key="1">
    <source>
        <dbReference type="SAM" id="MobiDB-lite"/>
    </source>
</evidence>
<proteinExistence type="predicted"/>
<name>A0ABP0XZV1_9ROSI</name>
<reference evidence="2 3" key="1">
    <citation type="submission" date="2024-03" db="EMBL/GenBank/DDBJ databases">
        <authorList>
            <person name="Gkanogiannis A."/>
            <person name="Becerra Lopez-Lavalle L."/>
        </authorList>
    </citation>
    <scope>NUCLEOTIDE SEQUENCE [LARGE SCALE GENOMIC DNA]</scope>
</reference>
<evidence type="ECO:0000313" key="2">
    <source>
        <dbReference type="EMBL" id="CAK9313689.1"/>
    </source>
</evidence>
<keyword evidence="3" id="KW-1185">Reference proteome</keyword>
<dbReference type="Proteomes" id="UP001642487">
    <property type="component" value="Chromosome 11"/>
</dbReference>
<dbReference type="EMBL" id="OZ021745">
    <property type="protein sequence ID" value="CAK9313689.1"/>
    <property type="molecule type" value="Genomic_DNA"/>
</dbReference>
<feature type="compositionally biased region" description="Gly residues" evidence="1">
    <location>
        <begin position="1"/>
        <end position="13"/>
    </location>
</feature>
<feature type="region of interest" description="Disordered" evidence="1">
    <location>
        <begin position="1"/>
        <end position="21"/>
    </location>
</feature>
<protein>
    <submittedName>
        <fullName evidence="2">Uncharacterized protein</fullName>
    </submittedName>
</protein>